<dbReference type="EMBL" id="BART01000530">
    <property type="protein sequence ID" value="GAG73301.1"/>
    <property type="molecule type" value="Genomic_DNA"/>
</dbReference>
<comment type="caution">
    <text evidence="1">The sequence shown here is derived from an EMBL/GenBank/DDBJ whole genome shotgun (WGS) entry which is preliminary data.</text>
</comment>
<evidence type="ECO:0008006" key="2">
    <source>
        <dbReference type="Google" id="ProtNLM"/>
    </source>
</evidence>
<dbReference type="Gene3D" id="3.40.50.1100">
    <property type="match status" value="1"/>
</dbReference>
<proteinExistence type="predicted"/>
<accession>X1BMF7</accession>
<evidence type="ECO:0000313" key="1">
    <source>
        <dbReference type="EMBL" id="GAG73301.1"/>
    </source>
</evidence>
<reference evidence="1" key="1">
    <citation type="journal article" date="2014" name="Front. Microbiol.">
        <title>High frequency of phylogenetically diverse reductive dehalogenase-homologous genes in deep subseafloor sedimentary metagenomes.</title>
        <authorList>
            <person name="Kawai M."/>
            <person name="Futagami T."/>
            <person name="Toyoda A."/>
            <person name="Takaki Y."/>
            <person name="Nishi S."/>
            <person name="Hori S."/>
            <person name="Arai W."/>
            <person name="Tsubouchi T."/>
            <person name="Morono Y."/>
            <person name="Uchiyama I."/>
            <person name="Ito T."/>
            <person name="Fujiyama A."/>
            <person name="Inagaki F."/>
            <person name="Takami H."/>
        </authorList>
    </citation>
    <scope>NUCLEOTIDE SEQUENCE</scope>
    <source>
        <strain evidence="1">Expedition CK06-06</strain>
    </source>
</reference>
<name>X1BMF7_9ZZZZ</name>
<gene>
    <name evidence="1" type="ORF">S01H4_02438</name>
</gene>
<dbReference type="SUPFAM" id="SSF53686">
    <property type="entry name" value="Tryptophan synthase beta subunit-like PLP-dependent enzymes"/>
    <property type="match status" value="1"/>
</dbReference>
<dbReference type="InterPro" id="IPR036052">
    <property type="entry name" value="TrpB-like_PALP_sf"/>
</dbReference>
<dbReference type="AlphaFoldDB" id="X1BMF7"/>
<sequence>MSQIPEAIKYLGTKQGIFAEPAGSTAFAGMVKALKEGKISKRDKIVVLVTGNGLKDIKSAKKAGGEALVIDPNLEAVKETMN</sequence>
<protein>
    <recommendedName>
        <fullName evidence="2">Tryptophan synthase beta chain-like PALP domain-containing protein</fullName>
    </recommendedName>
</protein>
<organism evidence="1">
    <name type="scientific">marine sediment metagenome</name>
    <dbReference type="NCBI Taxonomy" id="412755"/>
    <lineage>
        <taxon>unclassified sequences</taxon>
        <taxon>metagenomes</taxon>
        <taxon>ecological metagenomes</taxon>
    </lineage>
</organism>